<keyword evidence="1" id="KW-0694">RNA-binding</keyword>
<gene>
    <name evidence="3" type="ORF">EHP00_1399</name>
</gene>
<evidence type="ECO:0000256" key="1">
    <source>
        <dbReference type="PROSITE-ProRule" id="PRU00176"/>
    </source>
</evidence>
<comment type="caution">
    <text evidence="3">The sequence shown here is derived from an EMBL/GenBank/DDBJ whole genome shotgun (WGS) entry which is preliminary data.</text>
</comment>
<dbReference type="InterPro" id="IPR012677">
    <property type="entry name" value="Nucleotide-bd_a/b_plait_sf"/>
</dbReference>
<dbReference type="Proteomes" id="UP000192758">
    <property type="component" value="Unassembled WGS sequence"/>
</dbReference>
<accession>A0A1W0E6C3</accession>
<protein>
    <recommendedName>
        <fullName evidence="2">RRM domain-containing protein</fullName>
    </recommendedName>
</protein>
<proteinExistence type="predicted"/>
<dbReference type="OrthoDB" id="639027at2759"/>
<dbReference type="SMART" id="SM00360">
    <property type="entry name" value="RRM"/>
    <property type="match status" value="1"/>
</dbReference>
<dbReference type="CDD" id="cd00590">
    <property type="entry name" value="RRM_SF"/>
    <property type="match status" value="1"/>
</dbReference>
<dbReference type="PROSITE" id="PS50102">
    <property type="entry name" value="RRM"/>
    <property type="match status" value="1"/>
</dbReference>
<dbReference type="InterPro" id="IPR035979">
    <property type="entry name" value="RBD_domain_sf"/>
</dbReference>
<dbReference type="InterPro" id="IPR000504">
    <property type="entry name" value="RRM_dom"/>
</dbReference>
<evidence type="ECO:0000313" key="4">
    <source>
        <dbReference type="Proteomes" id="UP000192758"/>
    </source>
</evidence>
<dbReference type="AlphaFoldDB" id="A0A1W0E6C3"/>
<dbReference type="SUPFAM" id="SSF54928">
    <property type="entry name" value="RNA-binding domain, RBD"/>
    <property type="match status" value="1"/>
</dbReference>
<feature type="domain" description="RRM" evidence="2">
    <location>
        <begin position="78"/>
        <end position="166"/>
    </location>
</feature>
<sequence>MRTTEFIINEKNVIRRKNIREFGIAAIKYNMGRDEINYEPVVFSIYTTEHEEVEDTTVEAFVPSVSLHTDFVPTFDEVSIKVTNIPLRVTKEELITMFHNKNPQEEFKLHLVCEKREEGADYYFKPKSRGFAYISVVDEETAARIIKRMGKVIIDDFQLNMEIVYR</sequence>
<dbReference type="EMBL" id="MNPJ01000017">
    <property type="protein sequence ID" value="OQS54768.1"/>
    <property type="molecule type" value="Genomic_DNA"/>
</dbReference>
<evidence type="ECO:0000313" key="3">
    <source>
        <dbReference type="EMBL" id="OQS54768.1"/>
    </source>
</evidence>
<reference evidence="3 4" key="1">
    <citation type="journal article" date="2017" name="Environ. Microbiol.">
        <title>Decay of the glycolytic pathway and adaptation to intranuclear parasitism within Enterocytozoonidae microsporidia.</title>
        <authorList>
            <person name="Wiredu Boakye D."/>
            <person name="Jaroenlak P."/>
            <person name="Prachumwat A."/>
            <person name="Williams T.A."/>
            <person name="Bateman K.S."/>
            <person name="Itsathitphaisarn O."/>
            <person name="Sritunyalucksana K."/>
            <person name="Paszkiewicz K.H."/>
            <person name="Moore K.A."/>
            <person name="Stentiford G.D."/>
            <person name="Williams B.A."/>
        </authorList>
    </citation>
    <scope>NUCLEOTIDE SEQUENCE [LARGE SCALE GENOMIC DNA]</scope>
    <source>
        <strain evidence="3 4">TH1</strain>
    </source>
</reference>
<dbReference type="GO" id="GO:0003723">
    <property type="term" value="F:RNA binding"/>
    <property type="evidence" value="ECO:0007669"/>
    <property type="project" value="UniProtKB-UniRule"/>
</dbReference>
<keyword evidence="4" id="KW-1185">Reference proteome</keyword>
<dbReference type="VEuPathDB" id="MicrosporidiaDB:EHP00_1399"/>
<dbReference type="Gene3D" id="3.30.70.330">
    <property type="match status" value="1"/>
</dbReference>
<name>A0A1W0E6C3_9MICR</name>
<organism evidence="3 4">
    <name type="scientific">Ecytonucleospora hepatopenaei</name>
    <dbReference type="NCBI Taxonomy" id="646526"/>
    <lineage>
        <taxon>Eukaryota</taxon>
        <taxon>Fungi</taxon>
        <taxon>Fungi incertae sedis</taxon>
        <taxon>Microsporidia</taxon>
        <taxon>Enterocytozoonidae</taxon>
        <taxon>Ecytonucleospora</taxon>
    </lineage>
</organism>
<evidence type="ECO:0000259" key="2">
    <source>
        <dbReference type="PROSITE" id="PS50102"/>
    </source>
</evidence>